<dbReference type="Proteomes" id="UP000604046">
    <property type="component" value="Unassembled WGS sequence"/>
</dbReference>
<evidence type="ECO:0000313" key="2">
    <source>
        <dbReference type="Proteomes" id="UP000604046"/>
    </source>
</evidence>
<comment type="caution">
    <text evidence="1">The sequence shown here is derived from an EMBL/GenBank/DDBJ whole genome shotgun (WGS) entry which is preliminary data.</text>
</comment>
<evidence type="ECO:0000313" key="1">
    <source>
        <dbReference type="EMBL" id="CAE6909601.1"/>
    </source>
</evidence>
<name>A0A812G401_9DINO</name>
<keyword evidence="2" id="KW-1185">Reference proteome</keyword>
<organism evidence="1 2">
    <name type="scientific">Symbiodinium natans</name>
    <dbReference type="NCBI Taxonomy" id="878477"/>
    <lineage>
        <taxon>Eukaryota</taxon>
        <taxon>Sar</taxon>
        <taxon>Alveolata</taxon>
        <taxon>Dinophyceae</taxon>
        <taxon>Suessiales</taxon>
        <taxon>Symbiodiniaceae</taxon>
        <taxon>Symbiodinium</taxon>
    </lineage>
</organism>
<sequence length="144" mass="16714">MSLRHRFHDDDDAFLFRDRFFDSDSEDDIFARAPRRHSTAADSFISLQVSDCFFTQETVACRFRHGEFAGSFLSDVIGDLRAGDIDPNDMGLTVFEHGGNYYSFNNRTLYVLKQARVNVVTAKLWNRPNKYHSRICFGRRAAMR</sequence>
<accession>A0A812G401</accession>
<reference evidence="1" key="1">
    <citation type="submission" date="2021-02" db="EMBL/GenBank/DDBJ databases">
        <authorList>
            <person name="Dougan E. K."/>
            <person name="Rhodes N."/>
            <person name="Thang M."/>
            <person name="Chan C."/>
        </authorList>
    </citation>
    <scope>NUCLEOTIDE SEQUENCE</scope>
</reference>
<proteinExistence type="predicted"/>
<gene>
    <name evidence="1" type="primary">EIF4E2</name>
    <name evidence="1" type="ORF">SNAT2548_LOCUS51</name>
</gene>
<protein>
    <submittedName>
        <fullName evidence="1">EIF4E2 protein</fullName>
    </submittedName>
</protein>
<dbReference type="AlphaFoldDB" id="A0A812G401"/>
<dbReference type="EMBL" id="CAJNDS010000001">
    <property type="protein sequence ID" value="CAE6909601.1"/>
    <property type="molecule type" value="Genomic_DNA"/>
</dbReference>
<dbReference type="OrthoDB" id="415230at2759"/>